<dbReference type="Proteomes" id="UP000195080">
    <property type="component" value="Chromosome"/>
</dbReference>
<evidence type="ECO:0008006" key="4">
    <source>
        <dbReference type="Google" id="ProtNLM"/>
    </source>
</evidence>
<organism evidence="2 3">
    <name type="scientific">Candidatus Enterococcus lemimoniae</name>
    <dbReference type="NCBI Taxonomy" id="1834167"/>
    <lineage>
        <taxon>Bacteria</taxon>
        <taxon>Bacillati</taxon>
        <taxon>Bacillota</taxon>
        <taxon>Bacilli</taxon>
        <taxon>Lactobacillales</taxon>
        <taxon>Enterococcaceae</taxon>
        <taxon>Enterococcus</taxon>
    </lineage>
</organism>
<dbReference type="Pfam" id="PF01527">
    <property type="entry name" value="HTH_Tnp_1"/>
    <property type="match status" value="1"/>
</dbReference>
<protein>
    <recommendedName>
        <fullName evidence="4">Transposase</fullName>
    </recommendedName>
</protein>
<evidence type="ECO:0000313" key="3">
    <source>
        <dbReference type="Proteomes" id="UP000195080"/>
    </source>
</evidence>
<keyword evidence="3" id="KW-1185">Reference proteome</keyword>
<name>A0ABZ2T0R9_9ENTE</name>
<feature type="coiled-coil region" evidence="1">
    <location>
        <begin position="54"/>
        <end position="88"/>
    </location>
</feature>
<evidence type="ECO:0000313" key="2">
    <source>
        <dbReference type="EMBL" id="WYJ84998.1"/>
    </source>
</evidence>
<dbReference type="SUPFAM" id="SSF46689">
    <property type="entry name" value="Homeodomain-like"/>
    <property type="match status" value="1"/>
</dbReference>
<keyword evidence="1" id="KW-0175">Coiled coil</keyword>
<evidence type="ECO:0000256" key="1">
    <source>
        <dbReference type="SAM" id="Coils"/>
    </source>
</evidence>
<gene>
    <name evidence="2" type="ORF">A5866_000056</name>
</gene>
<proteinExistence type="predicted"/>
<dbReference type="InterPro" id="IPR002514">
    <property type="entry name" value="Transposase_8"/>
</dbReference>
<dbReference type="InterPro" id="IPR009057">
    <property type="entry name" value="Homeodomain-like_sf"/>
</dbReference>
<sequence>MQTKTSATRYSKEFRESMVSLSQTGRSANSLSKEYNVSVSTLSKWIRQADPNDRNILSLNERALLKENKRLKEEIDILKRAAVLLAKN</sequence>
<accession>A0ABZ2T0R9</accession>
<reference evidence="3" key="1">
    <citation type="submission" date="2017-05" db="EMBL/GenBank/DDBJ databases">
        <title>The Genome Sequence of EEnterococcus faecalis 9F2_4866.</title>
        <authorList>
            <consortium name="The Broad Institute Genomics Platform"/>
            <consortium name="The Broad Institute Genomic Center for Infectious Diseases"/>
            <person name="Earl A."/>
            <person name="Manson A."/>
            <person name="Schwartman J."/>
            <person name="Gilmore M."/>
            <person name="Abouelleil A."/>
            <person name="Cao P."/>
            <person name="Chapman S."/>
            <person name="Cusick C."/>
            <person name="Shea T."/>
            <person name="Young S."/>
            <person name="Neafsey D."/>
            <person name="Nusbaum C."/>
            <person name="Birren B."/>
        </authorList>
    </citation>
    <scope>NUCLEOTIDE SEQUENCE [LARGE SCALE GENOMIC DNA]</scope>
    <source>
        <strain evidence="3">12C11_DIV0727</strain>
    </source>
</reference>
<dbReference type="Gene3D" id="1.10.10.60">
    <property type="entry name" value="Homeodomain-like"/>
    <property type="match status" value="1"/>
</dbReference>
<dbReference type="EMBL" id="CP147248">
    <property type="protein sequence ID" value="WYJ84998.1"/>
    <property type="molecule type" value="Genomic_DNA"/>
</dbReference>